<protein>
    <submittedName>
        <fullName evidence="1">Uncharacterized protein</fullName>
    </submittedName>
</protein>
<evidence type="ECO:0000313" key="4">
    <source>
        <dbReference type="Proteomes" id="UP000196694"/>
    </source>
</evidence>
<name>A0A0P0N3E7_9CREN</name>
<dbReference type="EMBL" id="CP013011">
    <property type="protein sequence ID" value="ALL01139.1"/>
    <property type="molecule type" value="Genomic_DNA"/>
</dbReference>
<evidence type="ECO:0000313" key="3">
    <source>
        <dbReference type="Proteomes" id="UP000058613"/>
    </source>
</evidence>
<dbReference type="STRING" id="1273541.Pyrde_1091"/>
<accession>A0A0P0N3E7</accession>
<dbReference type="Proteomes" id="UP000058613">
    <property type="component" value="Chromosome"/>
</dbReference>
<dbReference type="AlphaFoldDB" id="A0A0P0N3E7"/>
<dbReference type="EMBL" id="NCQP01000001">
    <property type="protein sequence ID" value="OWJ55285.1"/>
    <property type="molecule type" value="Genomic_DNA"/>
</dbReference>
<evidence type="ECO:0000313" key="2">
    <source>
        <dbReference type="EMBL" id="OWJ55285.1"/>
    </source>
</evidence>
<reference evidence="2 4" key="2">
    <citation type="submission" date="2017-05" db="EMBL/GenBank/DDBJ databases">
        <title>The draft genome of the hyperthermophilic archaeon 'Pyrodictium delaneyi strain Hulk', an iron and nitrate reducer, reveals the capacity for sulfate reduction.</title>
        <authorList>
            <person name="Demey L.M."/>
            <person name="Miller C."/>
            <person name="Manzella M."/>
            <person name="Reguera G."/>
            <person name="Kashefi K."/>
        </authorList>
    </citation>
    <scope>NUCLEOTIDE SEQUENCE [LARGE SCALE GENOMIC DNA]</scope>
    <source>
        <strain evidence="2 4">Hulk</strain>
    </source>
</reference>
<dbReference type="GeneID" id="26099429"/>
<dbReference type="OrthoDB" id="15498at2157"/>
<dbReference type="RefSeq" id="WP_055408909.1">
    <property type="nucleotide sequence ID" value="NZ_CP013011.1"/>
</dbReference>
<organism evidence="1 3">
    <name type="scientific">Pyrodictium delaneyi</name>
    <dbReference type="NCBI Taxonomy" id="1273541"/>
    <lineage>
        <taxon>Archaea</taxon>
        <taxon>Thermoproteota</taxon>
        <taxon>Thermoprotei</taxon>
        <taxon>Desulfurococcales</taxon>
        <taxon>Pyrodictiaceae</taxon>
        <taxon>Pyrodictium</taxon>
    </lineage>
</organism>
<proteinExistence type="predicted"/>
<sequence>MVAIDAEHFTPAPLPAAEPIASQTDDKHSLVRDIALVASISSALDELGIQCSECKEHFYTLLSEWAKQVEAEYIRDAAVIAADKKRDATTLVNIWGEEGFALVLSYVASDSCNIDLLREVVTEITEILGFSSDAAREFNALAAEADCKRLRSLIVLALMIPPRG</sequence>
<evidence type="ECO:0000313" key="1">
    <source>
        <dbReference type="EMBL" id="ALL01139.1"/>
    </source>
</evidence>
<dbReference type="Proteomes" id="UP000196694">
    <property type="component" value="Unassembled WGS sequence"/>
</dbReference>
<dbReference type="KEGG" id="pdl:Pyrde_1091"/>
<gene>
    <name evidence="2" type="ORF">Pdsh_00180</name>
    <name evidence="1" type="ORF">Pyrde_1091</name>
</gene>
<keyword evidence="4" id="KW-1185">Reference proteome</keyword>
<reference evidence="1 3" key="1">
    <citation type="submission" date="2015-10" db="EMBL/GenBank/DDBJ databases">
        <title>Complete genome sequence of hyperthermophilic archaeon Pyrodictium delaneyi Su06.</title>
        <authorList>
            <person name="Jung J.-H."/>
            <person name="Lin J."/>
            <person name="Holden J.F."/>
            <person name="Park C.-S."/>
        </authorList>
    </citation>
    <scope>NUCLEOTIDE SEQUENCE [LARGE SCALE GENOMIC DNA]</scope>
    <source>
        <strain evidence="1 3">Su06</strain>
    </source>
</reference>